<dbReference type="InterPro" id="IPR036950">
    <property type="entry name" value="PBP_transglycosylase"/>
</dbReference>
<dbReference type="STRING" id="1798709.A2538_05235"/>
<dbReference type="InterPro" id="IPR050396">
    <property type="entry name" value="Glycosyltr_51/Transpeptidase"/>
</dbReference>
<evidence type="ECO:0000256" key="15">
    <source>
        <dbReference type="ARBA" id="ARBA00034000"/>
    </source>
</evidence>
<dbReference type="InterPro" id="IPR001460">
    <property type="entry name" value="PCN-bd_Tpept"/>
</dbReference>
<dbReference type="GO" id="GO:0006508">
    <property type="term" value="P:proteolysis"/>
    <property type="evidence" value="ECO:0007669"/>
    <property type="project" value="UniProtKB-KW"/>
</dbReference>
<keyword evidence="9" id="KW-0378">Hydrolase</keyword>
<dbReference type="AlphaFoldDB" id="A0A1F6PBS1"/>
<keyword evidence="10" id="KW-0133">Cell shape</keyword>
<reference evidence="20 21" key="1">
    <citation type="journal article" date="2016" name="Nat. Commun.">
        <title>Thousands of microbial genomes shed light on interconnected biogeochemical processes in an aquifer system.</title>
        <authorList>
            <person name="Anantharaman K."/>
            <person name="Brown C.T."/>
            <person name="Hug L.A."/>
            <person name="Sharon I."/>
            <person name="Castelle C.J."/>
            <person name="Probst A.J."/>
            <person name="Thomas B.C."/>
            <person name="Singh A."/>
            <person name="Wilkins M.J."/>
            <person name="Karaoz U."/>
            <person name="Brodie E.L."/>
            <person name="Williams K.H."/>
            <person name="Hubbard S.S."/>
            <person name="Banfield J.F."/>
        </authorList>
    </citation>
    <scope>NUCLEOTIDE SEQUENCE [LARGE SCALE GENOMIC DNA]</scope>
</reference>
<dbReference type="PANTHER" id="PTHR32282:SF11">
    <property type="entry name" value="PENICILLIN-BINDING PROTEIN 1B"/>
    <property type="match status" value="1"/>
</dbReference>
<protein>
    <submittedName>
        <fullName evidence="20">Uncharacterized protein</fullName>
    </submittedName>
</protein>
<evidence type="ECO:0000256" key="7">
    <source>
        <dbReference type="ARBA" id="ARBA00022676"/>
    </source>
</evidence>
<dbReference type="GO" id="GO:0071555">
    <property type="term" value="P:cell wall organization"/>
    <property type="evidence" value="ECO:0007669"/>
    <property type="project" value="UniProtKB-KW"/>
</dbReference>
<evidence type="ECO:0000256" key="5">
    <source>
        <dbReference type="ARBA" id="ARBA00022645"/>
    </source>
</evidence>
<dbReference type="InterPro" id="IPR012338">
    <property type="entry name" value="Beta-lactam/transpept-like"/>
</dbReference>
<evidence type="ECO:0000256" key="9">
    <source>
        <dbReference type="ARBA" id="ARBA00022801"/>
    </source>
</evidence>
<keyword evidence="8" id="KW-0808">Transferase</keyword>
<keyword evidence="4" id="KW-1003">Cell membrane</keyword>
<dbReference type="GO" id="GO:0008955">
    <property type="term" value="F:peptidoglycan glycosyltransferase activity"/>
    <property type="evidence" value="ECO:0007669"/>
    <property type="project" value="UniProtKB-EC"/>
</dbReference>
<keyword evidence="7" id="KW-0328">Glycosyltransferase</keyword>
<dbReference type="GO" id="GO:0008360">
    <property type="term" value="P:regulation of cell shape"/>
    <property type="evidence" value="ECO:0007669"/>
    <property type="project" value="UniProtKB-KW"/>
</dbReference>
<evidence type="ECO:0000259" key="18">
    <source>
        <dbReference type="Pfam" id="PF00905"/>
    </source>
</evidence>
<sequence length="950" mass="104533">MAFWFWKKRRTRAYGEIDNSEPKHLFSINGKLPFKKIAWAFLLLAVLGLLVGTVMVAWISRDLPDPNKLSERQVDESTKIYDRTGTHLLYEIYQDQKRTNIELDKISPWIAKATVAVEDKYFYEHNGIRILSIIRAGINNLLGRVAGSGGASTLTQQLIKNTIVGDEHSYFRKIKEAILAMQLEKKYTKPEILQMYLNAVPYGSTNYGVESASQGYFKKSTADIDLAEAATLAAIVKAPTKYLNNPDALRDRRDLVLRLMFDQGMITEDQKNEAQNSALRLYHNTGLSDAPHFILYVKQLLTEQFGEKMVDTGGLKVITTLDYDLQVTAQNIVKEQGDKYVATADANNAALVGIDPKTGQILAMVGSRDYENDDIDGQFNVAVLGKRQPGSSFKPFVYLAAFEKGYTPETVLYDVTTNFEKRTDGTDYIPKNYDGTEHGLVTLRKALQGSLNIPAVKTLYLVGQEKVINLAQRFGYATLSSDAIKRAGLSLVLGGAEVNLLEHTNGYATLADNGVYHTPVSILKVTNPTGENLVEWKPDSGSEATTPEMAALITNVLSDNQARAYMFGLNSTLVLGDRPVAAKTGTTNDNKDAWTMGYTPSIAAGVWVGNTTPSPMKGGGSLLAGTIWNQFMKAATKDTPTENFLAPPENTATKPVLRGADNGIVLKLNENNGKIATSSTPEYLIVNKTYLPPHDILYYVNKDDPNGPAPENPESDSQYQGWEDGLYAYIDKNRTSGHELSLEEPPTELDTGFASELAPTVNITTPQEGEIFNNRLMAITVAAGAPRGVSRVTFTVDGQTLGQATTPPFNFIYAPDKLKNGNHAIKVFAEDDLGNVGVAVRHFILDAPAGPPDFEWKNSSPLELSNNNFPFTVSLTPDNWDNTEIIKIYLIGPGTNKYIYNFNHTEDSLKDGDLSFTWKTVPAVGSYQLKGVLTDKSGNNTEEILNVVVK</sequence>
<evidence type="ECO:0000313" key="20">
    <source>
        <dbReference type="EMBL" id="OGH93599.1"/>
    </source>
</evidence>
<dbReference type="GO" id="GO:0009252">
    <property type="term" value="P:peptidoglycan biosynthetic process"/>
    <property type="evidence" value="ECO:0007669"/>
    <property type="project" value="UniProtKB-KW"/>
</dbReference>
<evidence type="ECO:0000256" key="17">
    <source>
        <dbReference type="SAM" id="Phobius"/>
    </source>
</evidence>
<dbReference type="Gene3D" id="2.60.40.10">
    <property type="entry name" value="Immunoglobulins"/>
    <property type="match status" value="1"/>
</dbReference>
<evidence type="ECO:0000256" key="11">
    <source>
        <dbReference type="ARBA" id="ARBA00022984"/>
    </source>
</evidence>
<dbReference type="GO" id="GO:0005886">
    <property type="term" value="C:plasma membrane"/>
    <property type="evidence" value="ECO:0007669"/>
    <property type="project" value="UniProtKB-SubCell"/>
</dbReference>
<dbReference type="SUPFAM" id="SSF53955">
    <property type="entry name" value="Lysozyme-like"/>
    <property type="match status" value="1"/>
</dbReference>
<dbReference type="Gene3D" id="3.40.710.10">
    <property type="entry name" value="DD-peptidase/beta-lactamase superfamily"/>
    <property type="match status" value="1"/>
</dbReference>
<evidence type="ECO:0000256" key="2">
    <source>
        <dbReference type="ARBA" id="ARBA00007090"/>
    </source>
</evidence>
<proteinExistence type="inferred from homology"/>
<name>A0A1F6PBS1_9BACT</name>
<dbReference type="GO" id="GO:0030288">
    <property type="term" value="C:outer membrane-bounded periplasmic space"/>
    <property type="evidence" value="ECO:0007669"/>
    <property type="project" value="TreeGrafter"/>
</dbReference>
<feature type="domain" description="Glycosyl transferase family 51" evidence="19">
    <location>
        <begin position="88"/>
        <end position="260"/>
    </location>
</feature>
<accession>A0A1F6PBS1</accession>
<keyword evidence="12 17" id="KW-0472">Membrane</keyword>
<keyword evidence="6" id="KW-0645">Protease</keyword>
<dbReference type="Gene3D" id="1.10.3810.10">
    <property type="entry name" value="Biosynthetic peptidoglycan transglycosylase-like"/>
    <property type="match status" value="1"/>
</dbReference>
<keyword evidence="17" id="KW-0812">Transmembrane</keyword>
<evidence type="ECO:0000256" key="13">
    <source>
        <dbReference type="ARBA" id="ARBA00023268"/>
    </source>
</evidence>
<comment type="similarity">
    <text evidence="2">In the C-terminal section; belongs to the transpeptidase family.</text>
</comment>
<dbReference type="GO" id="GO:0009002">
    <property type="term" value="F:serine-type D-Ala-D-Ala carboxypeptidase activity"/>
    <property type="evidence" value="ECO:0007669"/>
    <property type="project" value="UniProtKB-EC"/>
</dbReference>
<dbReference type="EMBL" id="MFRE01000027">
    <property type="protein sequence ID" value="OGH93599.1"/>
    <property type="molecule type" value="Genomic_DNA"/>
</dbReference>
<keyword evidence="5" id="KW-0121">Carboxypeptidase</keyword>
<comment type="similarity">
    <text evidence="3">In the N-terminal section; belongs to the glycosyltransferase 51 family.</text>
</comment>
<dbReference type="InterPro" id="IPR023346">
    <property type="entry name" value="Lysozyme-like_dom_sf"/>
</dbReference>
<dbReference type="Pfam" id="PF00905">
    <property type="entry name" value="Transpeptidase"/>
    <property type="match status" value="1"/>
</dbReference>
<evidence type="ECO:0000256" key="1">
    <source>
        <dbReference type="ARBA" id="ARBA00004236"/>
    </source>
</evidence>
<dbReference type="FunFam" id="1.10.3810.10:FF:000001">
    <property type="entry name" value="Penicillin-binding protein 1A"/>
    <property type="match status" value="1"/>
</dbReference>
<evidence type="ECO:0000313" key="21">
    <source>
        <dbReference type="Proteomes" id="UP000178254"/>
    </source>
</evidence>
<comment type="caution">
    <text evidence="20">The sequence shown here is derived from an EMBL/GenBank/DDBJ whole genome shotgun (WGS) entry which is preliminary data.</text>
</comment>
<evidence type="ECO:0000256" key="8">
    <source>
        <dbReference type="ARBA" id="ARBA00022679"/>
    </source>
</evidence>
<evidence type="ECO:0000259" key="19">
    <source>
        <dbReference type="Pfam" id="PF00912"/>
    </source>
</evidence>
<dbReference type="SUPFAM" id="SSF56601">
    <property type="entry name" value="beta-lactamase/transpeptidase-like"/>
    <property type="match status" value="1"/>
</dbReference>
<keyword evidence="11" id="KW-0573">Peptidoglycan synthesis</keyword>
<evidence type="ECO:0000256" key="10">
    <source>
        <dbReference type="ARBA" id="ARBA00022960"/>
    </source>
</evidence>
<evidence type="ECO:0000256" key="12">
    <source>
        <dbReference type="ARBA" id="ARBA00023136"/>
    </source>
</evidence>
<comment type="catalytic activity">
    <reaction evidence="15">
        <text>Preferential cleavage: (Ac)2-L-Lys-D-Ala-|-D-Ala. Also transpeptidation of peptidyl-alanyl moieties that are N-acyl substituents of D-alanine.</text>
        <dbReference type="EC" id="3.4.16.4"/>
    </reaction>
</comment>
<evidence type="ECO:0000256" key="6">
    <source>
        <dbReference type="ARBA" id="ARBA00022670"/>
    </source>
</evidence>
<feature type="transmembrane region" description="Helical" evidence="17">
    <location>
        <begin position="37"/>
        <end position="59"/>
    </location>
</feature>
<keyword evidence="14" id="KW-0961">Cell wall biogenesis/degradation</keyword>
<dbReference type="Proteomes" id="UP000178254">
    <property type="component" value="Unassembled WGS sequence"/>
</dbReference>
<dbReference type="InterPro" id="IPR001264">
    <property type="entry name" value="Glyco_trans_51"/>
</dbReference>
<evidence type="ECO:0000256" key="3">
    <source>
        <dbReference type="ARBA" id="ARBA00007739"/>
    </source>
</evidence>
<dbReference type="Pfam" id="PF17957">
    <property type="entry name" value="Big_7"/>
    <property type="match status" value="1"/>
</dbReference>
<dbReference type="GO" id="GO:0008658">
    <property type="term" value="F:penicillin binding"/>
    <property type="evidence" value="ECO:0007669"/>
    <property type="project" value="InterPro"/>
</dbReference>
<dbReference type="Pfam" id="PF00912">
    <property type="entry name" value="Transgly"/>
    <property type="match status" value="1"/>
</dbReference>
<evidence type="ECO:0000256" key="4">
    <source>
        <dbReference type="ARBA" id="ARBA00022475"/>
    </source>
</evidence>
<comment type="catalytic activity">
    <reaction evidence="16">
        <text>[GlcNAc-(1-&gt;4)-Mur2Ac(oyl-L-Ala-gamma-D-Glu-L-Lys-D-Ala-D-Ala)](n)-di-trans,octa-cis-undecaprenyl diphosphate + beta-D-GlcNAc-(1-&gt;4)-Mur2Ac(oyl-L-Ala-gamma-D-Glu-L-Lys-D-Ala-D-Ala)-di-trans,octa-cis-undecaprenyl diphosphate = [GlcNAc-(1-&gt;4)-Mur2Ac(oyl-L-Ala-gamma-D-Glu-L-Lys-D-Ala-D-Ala)](n+1)-di-trans,octa-cis-undecaprenyl diphosphate + di-trans,octa-cis-undecaprenyl diphosphate + H(+)</text>
        <dbReference type="Rhea" id="RHEA:23708"/>
        <dbReference type="Rhea" id="RHEA-COMP:9602"/>
        <dbReference type="Rhea" id="RHEA-COMP:9603"/>
        <dbReference type="ChEBI" id="CHEBI:15378"/>
        <dbReference type="ChEBI" id="CHEBI:58405"/>
        <dbReference type="ChEBI" id="CHEBI:60033"/>
        <dbReference type="ChEBI" id="CHEBI:78435"/>
        <dbReference type="EC" id="2.4.99.28"/>
    </reaction>
</comment>
<dbReference type="InterPro" id="IPR013783">
    <property type="entry name" value="Ig-like_fold"/>
</dbReference>
<dbReference type="PANTHER" id="PTHR32282">
    <property type="entry name" value="BINDING PROTEIN TRANSPEPTIDASE, PUTATIVE-RELATED"/>
    <property type="match status" value="1"/>
</dbReference>
<evidence type="ECO:0000256" key="14">
    <source>
        <dbReference type="ARBA" id="ARBA00023316"/>
    </source>
</evidence>
<evidence type="ECO:0000256" key="16">
    <source>
        <dbReference type="ARBA" id="ARBA00049902"/>
    </source>
</evidence>
<dbReference type="NCBIfam" id="TIGR02074">
    <property type="entry name" value="PBP_1a_fam"/>
    <property type="match status" value="1"/>
</dbReference>
<feature type="domain" description="Penicillin-binding protein transpeptidase" evidence="18">
    <location>
        <begin position="351"/>
        <end position="633"/>
    </location>
</feature>
<keyword evidence="13" id="KW-0511">Multifunctional enzyme</keyword>
<gene>
    <name evidence="20" type="ORF">A2538_05235</name>
</gene>
<comment type="subcellular location">
    <subcellularLocation>
        <location evidence="1">Cell membrane</location>
    </subcellularLocation>
</comment>
<organism evidence="20 21">
    <name type="scientific">Candidatus Magasanikbacteria bacterium RIFOXYD2_FULL_41_14</name>
    <dbReference type="NCBI Taxonomy" id="1798709"/>
    <lineage>
        <taxon>Bacteria</taxon>
        <taxon>Candidatus Magasanikiibacteriota</taxon>
    </lineage>
</organism>
<keyword evidence="17" id="KW-1133">Transmembrane helix</keyword>